<evidence type="ECO:0000256" key="2">
    <source>
        <dbReference type="ARBA" id="ARBA00009474"/>
    </source>
</evidence>
<evidence type="ECO:0000256" key="8">
    <source>
        <dbReference type="ARBA" id="ARBA00023136"/>
    </source>
</evidence>
<comment type="subcellular location">
    <subcellularLocation>
        <location evidence="1">Cell inner membrane</location>
        <topology evidence="1">Multi-pass membrane protein</topology>
    </subcellularLocation>
</comment>
<gene>
    <name evidence="9" type="ORF">DCR58_04015</name>
</gene>
<keyword evidence="4" id="KW-1003">Cell membrane</keyword>
<dbReference type="STRING" id="314276.OS145_00840"/>
<reference evidence="9 10" key="1">
    <citation type="journal article" date="2018" name="Nat. Biotechnol.">
        <title>A standardized bacterial taxonomy based on genome phylogeny substantially revises the tree of life.</title>
        <authorList>
            <person name="Parks D.H."/>
            <person name="Chuvochina M."/>
            <person name="Waite D.W."/>
            <person name="Rinke C."/>
            <person name="Skarshewski A."/>
            <person name="Chaumeil P.A."/>
            <person name="Hugenholtz P."/>
        </authorList>
    </citation>
    <scope>NUCLEOTIDE SEQUENCE [LARGE SCALE GENOMIC DNA]</scope>
    <source>
        <strain evidence="9">UBA9360</strain>
    </source>
</reference>
<dbReference type="Pfam" id="PF04217">
    <property type="entry name" value="DUF412"/>
    <property type="match status" value="1"/>
</dbReference>
<dbReference type="Proteomes" id="UP000262878">
    <property type="component" value="Unassembled WGS sequence"/>
</dbReference>
<evidence type="ECO:0000256" key="1">
    <source>
        <dbReference type="ARBA" id="ARBA00004429"/>
    </source>
</evidence>
<keyword evidence="6" id="KW-0812">Transmembrane</keyword>
<name>A0A348WN24_9GAMM</name>
<evidence type="ECO:0000256" key="3">
    <source>
        <dbReference type="ARBA" id="ARBA00018831"/>
    </source>
</evidence>
<dbReference type="GO" id="GO:0005886">
    <property type="term" value="C:plasma membrane"/>
    <property type="evidence" value="ECO:0007669"/>
    <property type="project" value="UniProtKB-SubCell"/>
</dbReference>
<evidence type="ECO:0000313" key="9">
    <source>
        <dbReference type="EMBL" id="HAR55936.1"/>
    </source>
</evidence>
<evidence type="ECO:0000256" key="7">
    <source>
        <dbReference type="ARBA" id="ARBA00022989"/>
    </source>
</evidence>
<accession>A0A348WN24</accession>
<protein>
    <recommendedName>
        <fullName evidence="3">UPF0208 membrane protein YfbV</fullName>
    </recommendedName>
</protein>
<dbReference type="EMBL" id="DMUP01000090">
    <property type="protein sequence ID" value="HAR55936.1"/>
    <property type="molecule type" value="Genomic_DNA"/>
</dbReference>
<proteinExistence type="inferred from homology"/>
<dbReference type="NCBIfam" id="NF002493">
    <property type="entry name" value="PRK01816.1"/>
    <property type="match status" value="1"/>
</dbReference>
<comment type="caution">
    <text evidence="9">The sequence shown here is derived from an EMBL/GenBank/DDBJ whole genome shotgun (WGS) entry which is preliminary data.</text>
</comment>
<dbReference type="RefSeq" id="WP_040487869.1">
    <property type="nucleotide sequence ID" value="NZ_DAIRLQ010000006.1"/>
</dbReference>
<dbReference type="AlphaFoldDB" id="A0A348WN24"/>
<comment type="similarity">
    <text evidence="2">Belongs to the UPF0208 family.</text>
</comment>
<evidence type="ECO:0000256" key="4">
    <source>
        <dbReference type="ARBA" id="ARBA00022475"/>
    </source>
</evidence>
<keyword evidence="8" id="KW-0472">Membrane</keyword>
<sequence length="143" mass="16943">MKLSIFRLFKDGHVYARRWPRHAVVAAFRETRLVPLLRMMERWVPAIAVVNAMLHWQFLHAYWQQGLLTSLVILSMPLQLIAWFGWRANQPLPRRLRGWYWELRDKLKQSRAVLKKPTDGGPTYMDLAYVLEQALSVLPPDQH</sequence>
<keyword evidence="7" id="KW-1133">Transmembrane helix</keyword>
<evidence type="ECO:0000313" key="10">
    <source>
        <dbReference type="Proteomes" id="UP000262878"/>
    </source>
</evidence>
<evidence type="ECO:0000256" key="6">
    <source>
        <dbReference type="ARBA" id="ARBA00022692"/>
    </source>
</evidence>
<dbReference type="InterPro" id="IPR007334">
    <property type="entry name" value="UPF0208"/>
</dbReference>
<evidence type="ECO:0000256" key="5">
    <source>
        <dbReference type="ARBA" id="ARBA00022519"/>
    </source>
</evidence>
<keyword evidence="5" id="KW-0997">Cell inner membrane</keyword>
<organism evidence="9 10">
    <name type="scientific">Idiomarina baltica</name>
    <dbReference type="NCBI Taxonomy" id="190892"/>
    <lineage>
        <taxon>Bacteria</taxon>
        <taxon>Pseudomonadati</taxon>
        <taxon>Pseudomonadota</taxon>
        <taxon>Gammaproteobacteria</taxon>
        <taxon>Alteromonadales</taxon>
        <taxon>Idiomarinaceae</taxon>
        <taxon>Idiomarina</taxon>
    </lineage>
</organism>